<keyword evidence="1" id="KW-0472">Membrane</keyword>
<sequence>MIRELKNISKTVLFCNEMIEDFMQNAWDYENLTKMVALSLYRDAIEGMDSLYILADHGSQNAAGVSYRHMFEIVVSLMYMIGDESKMEQRAQCYYISEQKHKITEMQKVLNSSSLTVNEKNDLREKLRIVRDSLKQPAYEDTLKEWEDTKKLKRYKKFDPKWHSLFKGPSSIVGLIDYLSKNDELLKNAFAIGGFQAFFENAYSIFSRTAHSYSSLENYLPLNTEKSNLIAVNLRPLRLTTEEVLKGPFRIADSVGIILIVTVVFILRFYPEYKEKFIAFAGDLA</sequence>
<dbReference type="EMBL" id="NVLX01000011">
    <property type="protein sequence ID" value="PDZ17118.1"/>
    <property type="molecule type" value="Genomic_DNA"/>
</dbReference>
<evidence type="ECO:0000256" key="1">
    <source>
        <dbReference type="SAM" id="Phobius"/>
    </source>
</evidence>
<keyword evidence="1" id="KW-0812">Transmembrane</keyword>
<evidence type="ECO:0000313" key="2">
    <source>
        <dbReference type="EMBL" id="PDZ17118.1"/>
    </source>
</evidence>
<dbReference type="AlphaFoldDB" id="A0A2A7DAZ6"/>
<dbReference type="Pfam" id="PF18928">
    <property type="entry name" value="DUF5677"/>
    <property type="match status" value="1"/>
</dbReference>
<reference evidence="2 3" key="1">
    <citation type="submission" date="2017-09" db="EMBL/GenBank/DDBJ databases">
        <title>Large-scale bioinformatics analysis of Bacillus genomes uncovers conserved roles of natural products in bacterial physiology.</title>
        <authorList>
            <consortium name="Agbiome Team Llc"/>
            <person name="Bleich R.M."/>
            <person name="Grubbs K.J."/>
            <person name="Santa Maria K.C."/>
            <person name="Allen S.E."/>
            <person name="Farag S."/>
            <person name="Shank E.A."/>
            <person name="Bowers A."/>
        </authorList>
    </citation>
    <scope>NUCLEOTIDE SEQUENCE [LARGE SCALE GENOMIC DNA]</scope>
    <source>
        <strain evidence="2 3">AFS095574</strain>
    </source>
</reference>
<protein>
    <submittedName>
        <fullName evidence="2">Uncharacterized protein</fullName>
    </submittedName>
</protein>
<name>A0A2A7DAZ6_BACAN</name>
<organism evidence="2 3">
    <name type="scientific">Bacillus anthracis</name>
    <name type="common">anthrax bacterium</name>
    <dbReference type="NCBI Taxonomy" id="1392"/>
    <lineage>
        <taxon>Bacteria</taxon>
        <taxon>Bacillati</taxon>
        <taxon>Bacillota</taxon>
        <taxon>Bacilli</taxon>
        <taxon>Bacillales</taxon>
        <taxon>Bacillaceae</taxon>
        <taxon>Bacillus</taxon>
        <taxon>Bacillus cereus group</taxon>
    </lineage>
</organism>
<comment type="caution">
    <text evidence="2">The sequence shown here is derived from an EMBL/GenBank/DDBJ whole genome shotgun (WGS) entry which is preliminary data.</text>
</comment>
<evidence type="ECO:0000313" key="3">
    <source>
        <dbReference type="Proteomes" id="UP000220192"/>
    </source>
</evidence>
<dbReference type="Proteomes" id="UP000220192">
    <property type="component" value="Unassembled WGS sequence"/>
</dbReference>
<feature type="transmembrane region" description="Helical" evidence="1">
    <location>
        <begin position="251"/>
        <end position="270"/>
    </location>
</feature>
<dbReference type="RefSeq" id="WP_097840943.1">
    <property type="nucleotide sequence ID" value="NZ_NVLX01000011.1"/>
</dbReference>
<keyword evidence="1" id="KW-1133">Transmembrane helix</keyword>
<gene>
    <name evidence="2" type="ORF">CON16_10590</name>
</gene>
<accession>A0A2A7DAZ6</accession>
<dbReference type="InterPro" id="IPR043733">
    <property type="entry name" value="DUF5677"/>
</dbReference>
<proteinExistence type="predicted"/>